<proteinExistence type="predicted"/>
<accession>A0AAW1LUM1</accession>
<keyword evidence="4" id="KW-0540">Nuclease</keyword>
<comment type="caution">
    <text evidence="4">The sequence shown here is derived from an EMBL/GenBank/DDBJ whole genome shotgun (WGS) entry which is preliminary data.</text>
</comment>
<keyword evidence="5" id="KW-1185">Reference proteome</keyword>
<keyword evidence="2" id="KW-0732">Signal</keyword>
<feature type="compositionally biased region" description="Basic and acidic residues" evidence="1">
    <location>
        <begin position="162"/>
        <end position="176"/>
    </location>
</feature>
<protein>
    <submittedName>
        <fullName evidence="4">DDE superfamily endonuclease</fullName>
    </submittedName>
</protein>
<keyword evidence="4" id="KW-0378">Hydrolase</keyword>
<name>A0AAW1LUM1_POPJA</name>
<evidence type="ECO:0000313" key="4">
    <source>
        <dbReference type="EMBL" id="KAK9737534.1"/>
    </source>
</evidence>
<feature type="region of interest" description="Disordered" evidence="1">
    <location>
        <begin position="201"/>
        <end position="232"/>
    </location>
</feature>
<dbReference type="InterPro" id="IPR004875">
    <property type="entry name" value="DDE_SF_endonuclease_dom"/>
</dbReference>
<dbReference type="GO" id="GO:0004519">
    <property type="term" value="F:endonuclease activity"/>
    <property type="evidence" value="ECO:0007669"/>
    <property type="project" value="UniProtKB-KW"/>
</dbReference>
<dbReference type="GO" id="GO:0003676">
    <property type="term" value="F:nucleic acid binding"/>
    <property type="evidence" value="ECO:0007669"/>
    <property type="project" value="InterPro"/>
</dbReference>
<feature type="compositionally biased region" description="Polar residues" evidence="1">
    <location>
        <begin position="202"/>
        <end position="220"/>
    </location>
</feature>
<dbReference type="Pfam" id="PF03184">
    <property type="entry name" value="DDE_1"/>
    <property type="match status" value="1"/>
</dbReference>
<dbReference type="Proteomes" id="UP001458880">
    <property type="component" value="Unassembled WGS sequence"/>
</dbReference>
<gene>
    <name evidence="4" type="ORF">QE152_g10694</name>
</gene>
<feature type="signal peptide" evidence="2">
    <location>
        <begin position="1"/>
        <end position="18"/>
    </location>
</feature>
<evidence type="ECO:0000313" key="5">
    <source>
        <dbReference type="Proteomes" id="UP001458880"/>
    </source>
</evidence>
<sequence>MNLFEVWFFKILLPHIEATREDDDKVVVVGDNLVSHFSPKVIEACRDKSIYMTPFPENASHLMQLLDVAVFTPIKKKWQHILDQWRKESRYPESLPKEQFPQLLQRLWIGIGDTVSENLKSAFRGTGLHPVNPDEVLKPIPEGLETNSVVSARTLDDSLIELPKEHRGTGEKTEPKRGKKIVPGANMSVVDEPAYTAEAQDVVSTSTPEQGASNASTSSKAPKATRESQRKRQDNCKCSICQRKRQDNCKCSICCIN</sequence>
<feature type="chain" id="PRO_5043519825" evidence="2">
    <location>
        <begin position="19"/>
        <end position="257"/>
    </location>
</feature>
<evidence type="ECO:0000259" key="3">
    <source>
        <dbReference type="Pfam" id="PF03184"/>
    </source>
</evidence>
<evidence type="ECO:0000256" key="2">
    <source>
        <dbReference type="SAM" id="SignalP"/>
    </source>
</evidence>
<evidence type="ECO:0000256" key="1">
    <source>
        <dbReference type="SAM" id="MobiDB-lite"/>
    </source>
</evidence>
<dbReference type="AlphaFoldDB" id="A0AAW1LUM1"/>
<dbReference type="EMBL" id="JASPKY010000099">
    <property type="protein sequence ID" value="KAK9737534.1"/>
    <property type="molecule type" value="Genomic_DNA"/>
</dbReference>
<reference evidence="4 5" key="1">
    <citation type="journal article" date="2024" name="BMC Genomics">
        <title>De novo assembly and annotation of Popillia japonica's genome with initial clues to its potential as an invasive pest.</title>
        <authorList>
            <person name="Cucini C."/>
            <person name="Boschi S."/>
            <person name="Funari R."/>
            <person name="Cardaioli E."/>
            <person name="Iannotti N."/>
            <person name="Marturano G."/>
            <person name="Paoli F."/>
            <person name="Bruttini M."/>
            <person name="Carapelli A."/>
            <person name="Frati F."/>
            <person name="Nardi F."/>
        </authorList>
    </citation>
    <scope>NUCLEOTIDE SEQUENCE [LARGE SCALE GENOMIC DNA]</scope>
    <source>
        <strain evidence="4">DMR45628</strain>
    </source>
</reference>
<feature type="domain" description="DDE-1" evidence="3">
    <location>
        <begin position="2"/>
        <end position="90"/>
    </location>
</feature>
<feature type="region of interest" description="Disordered" evidence="1">
    <location>
        <begin position="160"/>
        <end position="182"/>
    </location>
</feature>
<keyword evidence="4" id="KW-0255">Endonuclease</keyword>
<organism evidence="4 5">
    <name type="scientific">Popillia japonica</name>
    <name type="common">Japanese beetle</name>
    <dbReference type="NCBI Taxonomy" id="7064"/>
    <lineage>
        <taxon>Eukaryota</taxon>
        <taxon>Metazoa</taxon>
        <taxon>Ecdysozoa</taxon>
        <taxon>Arthropoda</taxon>
        <taxon>Hexapoda</taxon>
        <taxon>Insecta</taxon>
        <taxon>Pterygota</taxon>
        <taxon>Neoptera</taxon>
        <taxon>Endopterygota</taxon>
        <taxon>Coleoptera</taxon>
        <taxon>Polyphaga</taxon>
        <taxon>Scarabaeiformia</taxon>
        <taxon>Scarabaeidae</taxon>
        <taxon>Rutelinae</taxon>
        <taxon>Popillia</taxon>
    </lineage>
</organism>